<keyword evidence="1" id="KW-1133">Transmembrane helix</keyword>
<protein>
    <submittedName>
        <fullName evidence="2">Uncharacterized protein</fullName>
    </submittedName>
</protein>
<name>A0A401ZAD0_9CHLR</name>
<keyword evidence="3" id="KW-1185">Reference proteome</keyword>
<dbReference type="Proteomes" id="UP000287224">
    <property type="component" value="Unassembled WGS sequence"/>
</dbReference>
<accession>A0A401ZAD0</accession>
<comment type="caution">
    <text evidence="2">The sequence shown here is derived from an EMBL/GenBank/DDBJ whole genome shotgun (WGS) entry which is preliminary data.</text>
</comment>
<evidence type="ECO:0000313" key="3">
    <source>
        <dbReference type="Proteomes" id="UP000287224"/>
    </source>
</evidence>
<dbReference type="RefSeq" id="WP_160145666.1">
    <property type="nucleotide sequence ID" value="NZ_BIFQ01000001.1"/>
</dbReference>
<evidence type="ECO:0000256" key="1">
    <source>
        <dbReference type="SAM" id="Phobius"/>
    </source>
</evidence>
<dbReference type="EMBL" id="BIFQ01000001">
    <property type="protein sequence ID" value="GCE03834.1"/>
    <property type="molecule type" value="Genomic_DNA"/>
</dbReference>
<evidence type="ECO:0000313" key="2">
    <source>
        <dbReference type="EMBL" id="GCE03834.1"/>
    </source>
</evidence>
<gene>
    <name evidence="2" type="ORF">KDAU_11630</name>
</gene>
<dbReference type="AlphaFoldDB" id="A0A401ZAD0"/>
<keyword evidence="1" id="KW-0472">Membrane</keyword>
<organism evidence="2 3">
    <name type="scientific">Dictyobacter aurantiacus</name>
    <dbReference type="NCBI Taxonomy" id="1936993"/>
    <lineage>
        <taxon>Bacteria</taxon>
        <taxon>Bacillati</taxon>
        <taxon>Chloroflexota</taxon>
        <taxon>Ktedonobacteria</taxon>
        <taxon>Ktedonobacterales</taxon>
        <taxon>Dictyobacteraceae</taxon>
        <taxon>Dictyobacter</taxon>
    </lineage>
</organism>
<sequence>MENPGRKWALLGIVCFLFSLITLFTGYFGFSALIDICGFISLVMYLRTLSNQTEE</sequence>
<proteinExistence type="predicted"/>
<reference evidence="3" key="1">
    <citation type="submission" date="2018-12" db="EMBL/GenBank/DDBJ databases">
        <title>Tengunoibacter tsumagoiensis gen. nov., sp. nov., Dictyobacter kobayashii sp. nov., D. alpinus sp. nov., and D. joshuensis sp. nov. and description of Dictyobacteraceae fam. nov. within the order Ktedonobacterales isolated from Tengu-no-mugimeshi.</title>
        <authorList>
            <person name="Wang C.M."/>
            <person name="Zheng Y."/>
            <person name="Sakai Y."/>
            <person name="Toyoda A."/>
            <person name="Minakuchi Y."/>
            <person name="Abe K."/>
            <person name="Yokota A."/>
            <person name="Yabe S."/>
        </authorList>
    </citation>
    <scope>NUCLEOTIDE SEQUENCE [LARGE SCALE GENOMIC DNA]</scope>
    <source>
        <strain evidence="3">S-27</strain>
    </source>
</reference>
<keyword evidence="1" id="KW-0812">Transmembrane</keyword>
<feature type="transmembrane region" description="Helical" evidence="1">
    <location>
        <begin position="7"/>
        <end position="24"/>
    </location>
</feature>